<gene>
    <name evidence="3" type="ORF">WOLCODRAFT_74855</name>
</gene>
<evidence type="ECO:0000313" key="4">
    <source>
        <dbReference type="Proteomes" id="UP000218811"/>
    </source>
</evidence>
<keyword evidence="4" id="KW-1185">Reference proteome</keyword>
<accession>A0A2H3JN71</accession>
<keyword evidence="1" id="KW-0175">Coiled coil</keyword>
<name>A0A2H3JN71_WOLCO</name>
<dbReference type="SUPFAM" id="SSF57959">
    <property type="entry name" value="Leucine zipper domain"/>
    <property type="match status" value="1"/>
</dbReference>
<reference evidence="3 4" key="1">
    <citation type="journal article" date="2012" name="Science">
        <title>The Paleozoic origin of enzymatic lignin decomposition reconstructed from 31 fungal genomes.</title>
        <authorList>
            <person name="Floudas D."/>
            <person name="Binder M."/>
            <person name="Riley R."/>
            <person name="Barry K."/>
            <person name="Blanchette R.A."/>
            <person name="Henrissat B."/>
            <person name="Martinez A.T."/>
            <person name="Otillar R."/>
            <person name="Spatafora J.W."/>
            <person name="Yadav J.S."/>
            <person name="Aerts A."/>
            <person name="Benoit I."/>
            <person name="Boyd A."/>
            <person name="Carlson A."/>
            <person name="Copeland A."/>
            <person name="Coutinho P.M."/>
            <person name="de Vries R.P."/>
            <person name="Ferreira P."/>
            <person name="Findley K."/>
            <person name="Foster B."/>
            <person name="Gaskell J."/>
            <person name="Glotzer D."/>
            <person name="Gorecki P."/>
            <person name="Heitman J."/>
            <person name="Hesse C."/>
            <person name="Hori C."/>
            <person name="Igarashi K."/>
            <person name="Jurgens J.A."/>
            <person name="Kallen N."/>
            <person name="Kersten P."/>
            <person name="Kohler A."/>
            <person name="Kuees U."/>
            <person name="Kumar T.K.A."/>
            <person name="Kuo A."/>
            <person name="LaButti K."/>
            <person name="Larrondo L.F."/>
            <person name="Lindquist E."/>
            <person name="Ling A."/>
            <person name="Lombard V."/>
            <person name="Lucas S."/>
            <person name="Lundell T."/>
            <person name="Martin R."/>
            <person name="McLaughlin D.J."/>
            <person name="Morgenstern I."/>
            <person name="Morin E."/>
            <person name="Murat C."/>
            <person name="Nagy L.G."/>
            <person name="Nolan M."/>
            <person name="Ohm R.A."/>
            <person name="Patyshakuliyeva A."/>
            <person name="Rokas A."/>
            <person name="Ruiz-Duenas F.J."/>
            <person name="Sabat G."/>
            <person name="Salamov A."/>
            <person name="Samejima M."/>
            <person name="Schmutz J."/>
            <person name="Slot J.C."/>
            <person name="St John F."/>
            <person name="Stenlid J."/>
            <person name="Sun H."/>
            <person name="Sun S."/>
            <person name="Syed K."/>
            <person name="Tsang A."/>
            <person name="Wiebenga A."/>
            <person name="Young D."/>
            <person name="Pisabarro A."/>
            <person name="Eastwood D.C."/>
            <person name="Martin F."/>
            <person name="Cullen D."/>
            <person name="Grigoriev I.V."/>
            <person name="Hibbett D.S."/>
        </authorList>
    </citation>
    <scope>NUCLEOTIDE SEQUENCE [LARGE SCALE GENOMIC DNA]</scope>
    <source>
        <strain evidence="3 4">MD-104</strain>
    </source>
</reference>
<sequence>MTRGRRKDMTIPPSRALLQQRDYRARKARYVADLEERVRHTEEENAHLREEVEMLSAQLRAAGHSAQRTSPSPEMVRQPPVQCASVRLISALAPQAAATTELMQTLAAASSSIVRFQHVALNHQTELPHPNTLQLPPIQTHTPGLLATPSFTPSPLPPPHRRLPSPHSRIELPPLHSLHGNLLRSESLAFPPPARHGKLVETHTRPYSDSECCGGYVDCNGLVDEEDEDQITEDTENDTRASTSQRMSDVRSTTASSPGAEDGGSAMRHSTRIPK</sequence>
<dbReference type="OrthoDB" id="3365874at2759"/>
<protein>
    <submittedName>
        <fullName evidence="3">Uncharacterized protein</fullName>
    </submittedName>
</protein>
<dbReference type="Gene3D" id="1.20.5.170">
    <property type="match status" value="1"/>
</dbReference>
<dbReference type="EMBL" id="KB468146">
    <property type="protein sequence ID" value="PCH43630.1"/>
    <property type="molecule type" value="Genomic_DNA"/>
</dbReference>
<proteinExistence type="predicted"/>
<organism evidence="3 4">
    <name type="scientific">Wolfiporia cocos (strain MD-104)</name>
    <name type="common">Brown rot fungus</name>
    <dbReference type="NCBI Taxonomy" id="742152"/>
    <lineage>
        <taxon>Eukaryota</taxon>
        <taxon>Fungi</taxon>
        <taxon>Dikarya</taxon>
        <taxon>Basidiomycota</taxon>
        <taxon>Agaricomycotina</taxon>
        <taxon>Agaricomycetes</taxon>
        <taxon>Polyporales</taxon>
        <taxon>Phaeolaceae</taxon>
        <taxon>Wolfiporia</taxon>
    </lineage>
</organism>
<feature type="region of interest" description="Disordered" evidence="2">
    <location>
        <begin position="229"/>
        <end position="275"/>
    </location>
</feature>
<feature type="coiled-coil region" evidence="1">
    <location>
        <begin position="31"/>
        <end position="58"/>
    </location>
</feature>
<dbReference type="AlphaFoldDB" id="A0A2H3JN71"/>
<evidence type="ECO:0000256" key="2">
    <source>
        <dbReference type="SAM" id="MobiDB-lite"/>
    </source>
</evidence>
<dbReference type="InterPro" id="IPR046347">
    <property type="entry name" value="bZIP_sf"/>
</dbReference>
<dbReference type="Proteomes" id="UP000218811">
    <property type="component" value="Unassembled WGS sequence"/>
</dbReference>
<feature type="compositionally biased region" description="Polar residues" evidence="2">
    <location>
        <begin position="240"/>
        <end position="257"/>
    </location>
</feature>
<evidence type="ECO:0000256" key="1">
    <source>
        <dbReference type="SAM" id="Coils"/>
    </source>
</evidence>
<evidence type="ECO:0000313" key="3">
    <source>
        <dbReference type="EMBL" id="PCH43630.1"/>
    </source>
</evidence>
<dbReference type="GO" id="GO:0003700">
    <property type="term" value="F:DNA-binding transcription factor activity"/>
    <property type="evidence" value="ECO:0007669"/>
    <property type="project" value="InterPro"/>
</dbReference>